<evidence type="ECO:0000256" key="1">
    <source>
        <dbReference type="SAM" id="MobiDB-lite"/>
    </source>
</evidence>
<reference evidence="2 3" key="1">
    <citation type="journal article" date="2018" name="New Phytol.">
        <title>Phylogenomics of Endogonaceae and evolution of mycorrhizas within Mucoromycota.</title>
        <authorList>
            <person name="Chang Y."/>
            <person name="Desiro A."/>
            <person name="Na H."/>
            <person name="Sandor L."/>
            <person name="Lipzen A."/>
            <person name="Clum A."/>
            <person name="Barry K."/>
            <person name="Grigoriev I.V."/>
            <person name="Martin F.M."/>
            <person name="Stajich J.E."/>
            <person name="Smith M.E."/>
            <person name="Bonito G."/>
            <person name="Spatafora J.W."/>
        </authorList>
    </citation>
    <scope>NUCLEOTIDE SEQUENCE [LARGE SCALE GENOMIC DNA]</scope>
    <source>
        <strain evidence="2 3">AD002</strain>
    </source>
</reference>
<feature type="region of interest" description="Disordered" evidence="1">
    <location>
        <begin position="1"/>
        <end position="21"/>
    </location>
</feature>
<organism evidence="2 3">
    <name type="scientific">Jimgerdemannia flammicorona</name>
    <dbReference type="NCBI Taxonomy" id="994334"/>
    <lineage>
        <taxon>Eukaryota</taxon>
        <taxon>Fungi</taxon>
        <taxon>Fungi incertae sedis</taxon>
        <taxon>Mucoromycota</taxon>
        <taxon>Mucoromycotina</taxon>
        <taxon>Endogonomycetes</taxon>
        <taxon>Endogonales</taxon>
        <taxon>Endogonaceae</taxon>
        <taxon>Jimgerdemannia</taxon>
    </lineage>
</organism>
<dbReference type="AlphaFoldDB" id="A0A433R0Q8"/>
<protein>
    <submittedName>
        <fullName evidence="2">Uncharacterized protein</fullName>
    </submittedName>
</protein>
<gene>
    <name evidence="2" type="ORF">BC938DRAFT_482169</name>
</gene>
<comment type="caution">
    <text evidence="2">The sequence shown here is derived from an EMBL/GenBank/DDBJ whole genome shotgun (WGS) entry which is preliminary data.</text>
</comment>
<accession>A0A433R0Q8</accession>
<keyword evidence="3" id="KW-1185">Reference proteome</keyword>
<sequence length="67" mass="7836">MEMDQPGNDLDMEEEDEEDSGNFKAEIIGLITKTCRFRGVFSEYFYWPCPLLHFRLAFGNIPHSMTD</sequence>
<evidence type="ECO:0000313" key="2">
    <source>
        <dbReference type="EMBL" id="RUS35618.1"/>
    </source>
</evidence>
<proteinExistence type="predicted"/>
<evidence type="ECO:0000313" key="3">
    <source>
        <dbReference type="Proteomes" id="UP000274822"/>
    </source>
</evidence>
<dbReference type="Proteomes" id="UP000274822">
    <property type="component" value="Unassembled WGS sequence"/>
</dbReference>
<feature type="compositionally biased region" description="Acidic residues" evidence="1">
    <location>
        <begin position="10"/>
        <end position="20"/>
    </location>
</feature>
<name>A0A433R0Q8_9FUNG</name>
<dbReference type="EMBL" id="RBNJ01000007">
    <property type="protein sequence ID" value="RUS35618.1"/>
    <property type="molecule type" value="Genomic_DNA"/>
</dbReference>